<keyword evidence="2" id="KW-1185">Reference proteome</keyword>
<reference evidence="1 2" key="1">
    <citation type="submission" date="2017-11" db="EMBL/GenBank/DDBJ databases">
        <title>Draft genome of actinobacteria isolated from guarana (Paullinia cupana (Mart.) Ducke.</title>
        <authorList>
            <person name="Siqueira K.A."/>
            <person name="Liotti R.G."/>
            <person name="Mendes T.A.O."/>
            <person name="Soares M.A."/>
        </authorList>
    </citation>
    <scope>NUCLEOTIDE SEQUENCE [LARGE SCALE GENOMIC DNA]</scope>
    <source>
        <strain evidence="1 2">193</strain>
    </source>
</reference>
<dbReference type="Proteomes" id="UP000270471">
    <property type="component" value="Unassembled WGS sequence"/>
</dbReference>
<dbReference type="Gene3D" id="3.60.20.40">
    <property type="match status" value="1"/>
</dbReference>
<sequence>MSGVARSVAVAAPHPAAVGAAEDAVRRGGNAVDAALAAATVLTVVYPHQCALGGDLIALVRAPGQAGATAVVSAGAQPAGLDVGALTAAPMPRRGIRTVTTPGVVGGWTALADLGALLPLGAALDTAAAVADDGIEVSAGLARGIEAQRDAVLADPGLRGVFAARGDVATAGDTLRQPALAATLRELAAEPDAFYRGPVAARLAAGLRALGGDHTAEDLAAHRPEIVPALEREIGAGRWWVAPPPSQGALLLGVLPAAMDPDRAGREADPLVTACVRGIEVRDRELGDPRGTAVDVDAMVELRLADGISTPPAGRALGDTVAISAVDSDGLAVCLIQSVFQTFGAGLLEPSTGIVLHNRGAAFSTAPASPGYLRPGTRPPHTLCPAIAWSPDRLIALGCQGGRAQAWILAQVARELLSGSMAPGEVLARPRWVVGARDLGYDRTVLLAEPGVPHALAAAGELGLPVVETEGPIDEAGHVQAAVRTADGHLRAATDPRADGRASVVAGF</sequence>
<dbReference type="InterPro" id="IPR052896">
    <property type="entry name" value="GGT-like_enzyme"/>
</dbReference>
<name>A0A3M0I2G7_9ACTN</name>
<dbReference type="PANTHER" id="PTHR43881:SF5">
    <property type="entry name" value="GAMMA-GLUTAMYLTRANSPEPTIDASE"/>
    <property type="match status" value="1"/>
</dbReference>
<protein>
    <submittedName>
        <fullName evidence="1">Tyramine oxidase</fullName>
    </submittedName>
</protein>
<dbReference type="OrthoDB" id="9781342at2"/>
<dbReference type="SUPFAM" id="SSF56235">
    <property type="entry name" value="N-terminal nucleophile aminohydrolases (Ntn hydrolases)"/>
    <property type="match status" value="1"/>
</dbReference>
<evidence type="ECO:0000313" key="2">
    <source>
        <dbReference type="Proteomes" id="UP000270471"/>
    </source>
</evidence>
<dbReference type="EMBL" id="PENI01000021">
    <property type="protein sequence ID" value="RMB82638.1"/>
    <property type="molecule type" value="Genomic_DNA"/>
</dbReference>
<accession>A0A3M0I2G7</accession>
<organism evidence="1 2">
    <name type="scientific">Streptomyces shenzhenensis</name>
    <dbReference type="NCBI Taxonomy" id="943815"/>
    <lineage>
        <taxon>Bacteria</taxon>
        <taxon>Bacillati</taxon>
        <taxon>Actinomycetota</taxon>
        <taxon>Actinomycetes</taxon>
        <taxon>Kitasatosporales</taxon>
        <taxon>Streptomycetaceae</taxon>
        <taxon>Streptomyces</taxon>
    </lineage>
</organism>
<dbReference type="InterPro" id="IPR029055">
    <property type="entry name" value="Ntn_hydrolases_N"/>
</dbReference>
<evidence type="ECO:0000313" key="1">
    <source>
        <dbReference type="EMBL" id="RMB82638.1"/>
    </source>
</evidence>
<dbReference type="PANTHER" id="PTHR43881">
    <property type="entry name" value="GAMMA-GLUTAMYLTRANSPEPTIDASE (AFU_ORTHOLOGUE AFUA_4G13580)"/>
    <property type="match status" value="1"/>
</dbReference>
<dbReference type="RefSeq" id="WP_121892553.1">
    <property type="nucleotide sequence ID" value="NZ_PENI01000021.1"/>
</dbReference>
<dbReference type="AlphaFoldDB" id="A0A3M0I2G7"/>
<dbReference type="PRINTS" id="PR01210">
    <property type="entry name" value="GGTRANSPTASE"/>
</dbReference>
<dbReference type="InterPro" id="IPR043137">
    <property type="entry name" value="GGT_ssub_C"/>
</dbReference>
<comment type="caution">
    <text evidence="1">The sequence shown here is derived from an EMBL/GenBank/DDBJ whole genome shotgun (WGS) entry which is preliminary data.</text>
</comment>
<dbReference type="Pfam" id="PF01019">
    <property type="entry name" value="G_glu_transpept"/>
    <property type="match status" value="1"/>
</dbReference>
<gene>
    <name evidence="1" type="ORF">CTZ28_28210</name>
</gene>
<proteinExistence type="predicted"/>